<comment type="caution">
    <text evidence="2">The sequence shown here is derived from an EMBL/GenBank/DDBJ whole genome shotgun (WGS) entry which is preliminary data.</text>
</comment>
<dbReference type="EMBL" id="LJIJ01005390">
    <property type="protein sequence ID" value="ODM87408.1"/>
    <property type="molecule type" value="Genomic_DNA"/>
</dbReference>
<dbReference type="OrthoDB" id="6328618at2759"/>
<dbReference type="AlphaFoldDB" id="A0A1D2M359"/>
<feature type="signal peptide" evidence="1">
    <location>
        <begin position="1"/>
        <end position="15"/>
    </location>
</feature>
<reference evidence="2 3" key="1">
    <citation type="journal article" date="2016" name="Genome Biol. Evol.">
        <title>Gene Family Evolution Reflects Adaptation to Soil Environmental Stressors in the Genome of the Collembolan Orchesella cincta.</title>
        <authorList>
            <person name="Faddeeva-Vakhrusheva A."/>
            <person name="Derks M.F."/>
            <person name="Anvar S.Y."/>
            <person name="Agamennone V."/>
            <person name="Suring W."/>
            <person name="Smit S."/>
            <person name="van Straalen N.M."/>
            <person name="Roelofs D."/>
        </authorList>
    </citation>
    <scope>NUCLEOTIDE SEQUENCE [LARGE SCALE GENOMIC DNA]</scope>
    <source>
        <tissue evidence="2">Mixed pool</tissue>
    </source>
</reference>
<accession>A0A1D2M359</accession>
<evidence type="ECO:0000256" key="1">
    <source>
        <dbReference type="SAM" id="SignalP"/>
    </source>
</evidence>
<organism evidence="2 3">
    <name type="scientific">Orchesella cincta</name>
    <name type="common">Springtail</name>
    <name type="synonym">Podura cincta</name>
    <dbReference type="NCBI Taxonomy" id="48709"/>
    <lineage>
        <taxon>Eukaryota</taxon>
        <taxon>Metazoa</taxon>
        <taxon>Ecdysozoa</taxon>
        <taxon>Arthropoda</taxon>
        <taxon>Hexapoda</taxon>
        <taxon>Collembola</taxon>
        <taxon>Entomobryomorpha</taxon>
        <taxon>Entomobryoidea</taxon>
        <taxon>Orchesellidae</taxon>
        <taxon>Orchesellinae</taxon>
        <taxon>Orchesella</taxon>
    </lineage>
</organism>
<keyword evidence="3" id="KW-1185">Reference proteome</keyword>
<gene>
    <name evidence="2" type="ORF">Ocin01_19274</name>
</gene>
<dbReference type="Proteomes" id="UP000094527">
    <property type="component" value="Unassembled WGS sequence"/>
</dbReference>
<evidence type="ECO:0000313" key="3">
    <source>
        <dbReference type="Proteomes" id="UP000094527"/>
    </source>
</evidence>
<sequence length="160" mass="17848">NSLLLILLGIGFTRADTVSSNRSEELSHCPKNGSFVESEFWLLHGNPAKCYLAGSKGPCPPNQVLLPEAVNYTRGKCKHSTGDLLKPSDTLSSSGVDFKQYNCSSHSQIYSARLQRCVSNMGGGGWWRAFWKWLFVGSSTHRCSNPKNHRDLQRCQNRKT</sequence>
<name>A0A1D2M359_ORCCI</name>
<protein>
    <submittedName>
        <fullName evidence="2">Uncharacterized protein</fullName>
    </submittedName>
</protein>
<evidence type="ECO:0000313" key="2">
    <source>
        <dbReference type="EMBL" id="ODM87408.1"/>
    </source>
</evidence>
<keyword evidence="1" id="KW-0732">Signal</keyword>
<feature type="chain" id="PRO_5012633568" evidence="1">
    <location>
        <begin position="16"/>
        <end position="160"/>
    </location>
</feature>
<feature type="non-terminal residue" evidence="2">
    <location>
        <position position="1"/>
    </location>
</feature>
<proteinExistence type="predicted"/>